<dbReference type="Pfam" id="PF09414">
    <property type="entry name" value="RNA_ligase"/>
    <property type="match status" value="1"/>
</dbReference>
<dbReference type="PANTHER" id="PTHR43883">
    <property type="entry name" value="SLR0207 PROTEIN"/>
    <property type="match status" value="1"/>
</dbReference>
<feature type="non-terminal residue" evidence="2">
    <location>
        <position position="1"/>
    </location>
</feature>
<dbReference type="InterPro" id="IPR021122">
    <property type="entry name" value="RNA_ligase_dom_REL/Rnl2"/>
</dbReference>
<sequence length="130" mass="14627">SANGARRGIRWITPPCPTGFCLFDVYDRTVGKFWSSARRNVLAAQVGLATVPLVWRGHATLDQIKHLVNGTHSRYRNGPLEGVVIRSESADWCEVRAKLVRAQFAQTIDDHWRYRAVQWNRVAADAPISA</sequence>
<dbReference type="PANTHER" id="PTHR43883:SF1">
    <property type="entry name" value="GLUCONOKINASE"/>
    <property type="match status" value="1"/>
</dbReference>
<dbReference type="SUPFAM" id="SSF56091">
    <property type="entry name" value="DNA ligase/mRNA capping enzyme, catalytic domain"/>
    <property type="match status" value="1"/>
</dbReference>
<evidence type="ECO:0000313" key="2">
    <source>
        <dbReference type="EMBL" id="EQD32412.1"/>
    </source>
</evidence>
<gene>
    <name evidence="2" type="ORF">B1A_19517</name>
</gene>
<dbReference type="GO" id="GO:0016874">
    <property type="term" value="F:ligase activity"/>
    <property type="evidence" value="ECO:0007669"/>
    <property type="project" value="UniProtKB-KW"/>
</dbReference>
<keyword evidence="2" id="KW-0436">Ligase</keyword>
<evidence type="ECO:0000259" key="1">
    <source>
        <dbReference type="Pfam" id="PF09414"/>
    </source>
</evidence>
<dbReference type="InterPro" id="IPR052732">
    <property type="entry name" value="Cell-binding_unc_protein"/>
</dbReference>
<feature type="domain" description="RNA ligase" evidence="1">
    <location>
        <begin position="17"/>
        <end position="99"/>
    </location>
</feature>
<comment type="caution">
    <text evidence="2">The sequence shown here is derived from an EMBL/GenBank/DDBJ whole genome shotgun (WGS) entry which is preliminary data.</text>
</comment>
<organism evidence="2">
    <name type="scientific">mine drainage metagenome</name>
    <dbReference type="NCBI Taxonomy" id="410659"/>
    <lineage>
        <taxon>unclassified sequences</taxon>
        <taxon>metagenomes</taxon>
        <taxon>ecological metagenomes</taxon>
    </lineage>
</organism>
<name>T0YKF0_9ZZZZ</name>
<dbReference type="AlphaFoldDB" id="T0YKF0"/>
<reference evidence="2" key="2">
    <citation type="journal article" date="2014" name="ISME J.">
        <title>Microbial stratification in low pH oxic and suboxic macroscopic growths along an acid mine drainage.</title>
        <authorList>
            <person name="Mendez-Garcia C."/>
            <person name="Mesa V."/>
            <person name="Sprenger R.R."/>
            <person name="Richter M."/>
            <person name="Diez M.S."/>
            <person name="Solano J."/>
            <person name="Bargiela R."/>
            <person name="Golyshina O.V."/>
            <person name="Manteca A."/>
            <person name="Ramos J.L."/>
            <person name="Gallego J.R."/>
            <person name="Llorente I."/>
            <person name="Martins Dos Santos V.A."/>
            <person name="Jensen O.N."/>
            <person name="Pelaez A.I."/>
            <person name="Sanchez J."/>
            <person name="Ferrer M."/>
        </authorList>
    </citation>
    <scope>NUCLEOTIDE SEQUENCE</scope>
</reference>
<accession>T0YKF0</accession>
<dbReference type="Gene3D" id="3.30.470.30">
    <property type="entry name" value="DNA ligase/mRNA capping enzyme"/>
    <property type="match status" value="1"/>
</dbReference>
<proteinExistence type="predicted"/>
<protein>
    <submittedName>
        <fullName evidence="2">DNA ligase III-like protein</fullName>
    </submittedName>
</protein>
<reference evidence="2" key="1">
    <citation type="submission" date="2013-08" db="EMBL/GenBank/DDBJ databases">
        <authorList>
            <person name="Mendez C."/>
            <person name="Richter M."/>
            <person name="Ferrer M."/>
            <person name="Sanchez J."/>
        </authorList>
    </citation>
    <scope>NUCLEOTIDE SEQUENCE</scope>
</reference>
<dbReference type="EMBL" id="AUZX01014399">
    <property type="protein sequence ID" value="EQD32412.1"/>
    <property type="molecule type" value="Genomic_DNA"/>
</dbReference>